<keyword evidence="3" id="KW-0812">Transmembrane</keyword>
<evidence type="ECO:0000256" key="1">
    <source>
        <dbReference type="SAM" id="Coils"/>
    </source>
</evidence>
<reference evidence="5" key="1">
    <citation type="submission" date="2018-05" db="EMBL/GenBank/DDBJ databases">
        <authorList>
            <person name="Lanie J.A."/>
            <person name="Ng W.-L."/>
            <person name="Kazmierczak K.M."/>
            <person name="Andrzejewski T.M."/>
            <person name="Davidsen T.M."/>
            <person name="Wayne K.J."/>
            <person name="Tettelin H."/>
            <person name="Glass J.I."/>
            <person name="Rusch D."/>
            <person name="Podicherti R."/>
            <person name="Tsui H.-C.T."/>
            <person name="Winkler M.E."/>
        </authorList>
    </citation>
    <scope>NUCLEOTIDE SEQUENCE</scope>
</reference>
<dbReference type="Pfam" id="PF07760">
    <property type="entry name" value="DUF1616"/>
    <property type="match status" value="1"/>
</dbReference>
<feature type="transmembrane region" description="Helical" evidence="3">
    <location>
        <begin position="133"/>
        <end position="157"/>
    </location>
</feature>
<accession>A0A381T3H1</accession>
<keyword evidence="3" id="KW-1133">Transmembrane helix</keyword>
<evidence type="ECO:0000313" key="5">
    <source>
        <dbReference type="EMBL" id="SVA10111.1"/>
    </source>
</evidence>
<keyword evidence="3" id="KW-0472">Membrane</keyword>
<feature type="transmembrane region" description="Helical" evidence="3">
    <location>
        <begin position="6"/>
        <end position="24"/>
    </location>
</feature>
<name>A0A381T3H1_9ZZZZ</name>
<gene>
    <name evidence="5" type="ORF">METZ01_LOCUS62965</name>
</gene>
<evidence type="ECO:0000256" key="3">
    <source>
        <dbReference type="SAM" id="Phobius"/>
    </source>
</evidence>
<feature type="domain" description="DUF1616" evidence="4">
    <location>
        <begin position="57"/>
        <end position="113"/>
    </location>
</feature>
<evidence type="ECO:0000256" key="2">
    <source>
        <dbReference type="SAM" id="MobiDB-lite"/>
    </source>
</evidence>
<evidence type="ECO:0000259" key="4">
    <source>
        <dbReference type="Pfam" id="PF07760"/>
    </source>
</evidence>
<feature type="compositionally biased region" description="Acidic residues" evidence="2">
    <location>
        <begin position="278"/>
        <end position="288"/>
    </location>
</feature>
<dbReference type="InterPro" id="IPR011674">
    <property type="entry name" value="DUF1616"/>
</dbReference>
<proteinExistence type="predicted"/>
<feature type="region of interest" description="Disordered" evidence="2">
    <location>
        <begin position="257"/>
        <end position="288"/>
    </location>
</feature>
<feature type="transmembrane region" description="Helical" evidence="3">
    <location>
        <begin position="59"/>
        <end position="79"/>
    </location>
</feature>
<feature type="coiled-coil region" evidence="1">
    <location>
        <begin position="198"/>
        <end position="254"/>
    </location>
</feature>
<feature type="transmembrane region" description="Helical" evidence="3">
    <location>
        <begin position="91"/>
        <end position="113"/>
    </location>
</feature>
<organism evidence="5">
    <name type="scientific">marine metagenome</name>
    <dbReference type="NCBI Taxonomy" id="408172"/>
    <lineage>
        <taxon>unclassified sequences</taxon>
        <taxon>metagenomes</taxon>
        <taxon>ecological metagenomes</taxon>
    </lineage>
</organism>
<sequence>MRELVLRPVYAMVGWVLDVVYALISDEEVPSLWAPFFGLITVMGAIGSWQQHDFVNLRVIYGLLLVLFLPGYTLIMAMFPRKNELDEEFDTLYRITLGMAMSICVVILIGFVLGNPGLGNAPAWEGISDGEKGWFQTFFIATALLATTALFFAAGWYRGAYPWLAAVHPGLARAPPGFRVEAELAVAGKIIPAELLEMEGLQHDRRNVKRKLEEFERRERVGSTMMRNYYEKKRKTLLADLADIDARLAELEKALNPAAPGEGLAHEVQPIDPGGETDSADDSAADEE</sequence>
<feature type="transmembrane region" description="Helical" evidence="3">
    <location>
        <begin position="31"/>
        <end position="47"/>
    </location>
</feature>
<dbReference type="EMBL" id="UINC01003892">
    <property type="protein sequence ID" value="SVA10111.1"/>
    <property type="molecule type" value="Genomic_DNA"/>
</dbReference>
<protein>
    <recommendedName>
        <fullName evidence="4">DUF1616 domain-containing protein</fullName>
    </recommendedName>
</protein>
<keyword evidence="1" id="KW-0175">Coiled coil</keyword>
<dbReference type="AlphaFoldDB" id="A0A381T3H1"/>